<sequence>MSNITNDLVDKILSLTVLEAAELVKMLEEKTGFSASSFAAGIAPAAGANAVSPGAQEKSEYKVVIKEVDSSKRINIIKAIREIKSGLSLVDAKGFVESLPKELVTNVSKDEAEKIKQKLVESGVIKVDLE</sequence>
<dbReference type="AlphaFoldDB" id="A0A1E7QK06"/>
<reference evidence="7 8" key="1">
    <citation type="submission" date="2016-09" db="EMBL/GenBank/DDBJ databases">
        <title>Genomic evidence for plant-parasitic nematodes as the earliest Wolbachia hosts.</title>
        <authorList>
            <person name="Brown A.M."/>
            <person name="Wasala S.K."/>
            <person name="Howe D.K."/>
            <person name="Peetz A.B."/>
            <person name="Zasada I.A."/>
            <person name="Denver D.R."/>
        </authorList>
    </citation>
    <scope>NUCLEOTIDE SEQUENCE [LARGE SCALE GENOMIC DNA]</scope>
    <source>
        <strain evidence="8">wPpe</strain>
    </source>
</reference>
<evidence type="ECO:0000256" key="1">
    <source>
        <dbReference type="ARBA" id="ARBA00007197"/>
    </source>
</evidence>
<dbReference type="Pfam" id="PF00542">
    <property type="entry name" value="Ribosomal_L12"/>
    <property type="match status" value="1"/>
</dbReference>
<dbReference type="Pfam" id="PF16320">
    <property type="entry name" value="Ribosomal_L12_N"/>
    <property type="match status" value="1"/>
</dbReference>
<dbReference type="GO" id="GO:1990904">
    <property type="term" value="C:ribonucleoprotein complex"/>
    <property type="evidence" value="ECO:0007669"/>
    <property type="project" value="UniProtKB-KW"/>
</dbReference>
<dbReference type="PANTHER" id="PTHR45987">
    <property type="entry name" value="39S RIBOSOMAL PROTEIN L12"/>
    <property type="match status" value="1"/>
</dbReference>
<evidence type="ECO:0000313" key="7">
    <source>
        <dbReference type="EMBL" id="OEY86805.1"/>
    </source>
</evidence>
<organism evidence="7 8">
    <name type="scientific">Wolbachia pipientis</name>
    <dbReference type="NCBI Taxonomy" id="955"/>
    <lineage>
        <taxon>Bacteria</taxon>
        <taxon>Pseudomonadati</taxon>
        <taxon>Pseudomonadota</taxon>
        <taxon>Alphaproteobacteria</taxon>
        <taxon>Rickettsiales</taxon>
        <taxon>Anaplasmataceae</taxon>
        <taxon>Wolbachieae</taxon>
        <taxon>Wolbachia</taxon>
    </lineage>
</organism>
<dbReference type="HAMAP" id="MF_00368">
    <property type="entry name" value="Ribosomal_bL12"/>
    <property type="match status" value="1"/>
</dbReference>
<proteinExistence type="inferred from homology"/>
<keyword evidence="8" id="KW-1185">Reference proteome</keyword>
<dbReference type="Proteomes" id="UP000175679">
    <property type="component" value="Unassembled WGS sequence"/>
</dbReference>
<dbReference type="NCBIfam" id="TIGR00855">
    <property type="entry name" value="L12"/>
    <property type="match status" value="1"/>
</dbReference>
<dbReference type="GO" id="GO:0005840">
    <property type="term" value="C:ribosome"/>
    <property type="evidence" value="ECO:0007669"/>
    <property type="project" value="UniProtKB-KW"/>
</dbReference>
<keyword evidence="3 4" id="KW-0687">Ribonucleoprotein</keyword>
<dbReference type="InterPro" id="IPR014719">
    <property type="entry name" value="Ribosomal_bL12_C/ClpS-like"/>
</dbReference>
<dbReference type="Gene3D" id="3.30.1390.10">
    <property type="match status" value="1"/>
</dbReference>
<evidence type="ECO:0000256" key="2">
    <source>
        <dbReference type="ARBA" id="ARBA00022980"/>
    </source>
</evidence>
<protein>
    <recommendedName>
        <fullName evidence="4">Large ribosomal subunit protein bL12</fullName>
    </recommendedName>
</protein>
<name>A0A1E7QK06_WOLPI</name>
<feature type="domain" description="Large ribosomal subunit protein bL12 C-terminal" evidence="5">
    <location>
        <begin position="62"/>
        <end position="123"/>
    </location>
</feature>
<dbReference type="GO" id="GO:0003729">
    <property type="term" value="F:mRNA binding"/>
    <property type="evidence" value="ECO:0007669"/>
    <property type="project" value="TreeGrafter"/>
</dbReference>
<dbReference type="InterPro" id="IPR013823">
    <property type="entry name" value="Ribosomal_bL12_C"/>
</dbReference>
<accession>A0A1E7QK06</accession>
<evidence type="ECO:0000259" key="5">
    <source>
        <dbReference type="Pfam" id="PF00542"/>
    </source>
</evidence>
<dbReference type="SUPFAM" id="SSF48300">
    <property type="entry name" value="Ribosomal protein L7/12, oligomerisation (N-terminal) domain"/>
    <property type="match status" value="1"/>
</dbReference>
<evidence type="ECO:0000313" key="8">
    <source>
        <dbReference type="Proteomes" id="UP000175679"/>
    </source>
</evidence>
<dbReference type="GO" id="GO:0003735">
    <property type="term" value="F:structural constituent of ribosome"/>
    <property type="evidence" value="ECO:0007669"/>
    <property type="project" value="InterPro"/>
</dbReference>
<dbReference type="RefSeq" id="WP_070064974.1">
    <property type="nucleotide sequence ID" value="NZ_MJMG01000005.1"/>
</dbReference>
<dbReference type="InterPro" id="IPR036235">
    <property type="entry name" value="Ribosomal_bL12_oligo_N_sf"/>
</dbReference>
<comment type="function">
    <text evidence="4">Forms part of the ribosomal stalk which helps the ribosome interact with GTP-bound translation factors. Is thus essential for accurate translation.</text>
</comment>
<gene>
    <name evidence="4" type="primary">rplL</name>
    <name evidence="7" type="ORF">BIY23_02115</name>
</gene>
<evidence type="ECO:0000259" key="6">
    <source>
        <dbReference type="Pfam" id="PF16320"/>
    </source>
</evidence>
<dbReference type="EMBL" id="MJMG01000005">
    <property type="protein sequence ID" value="OEY86805.1"/>
    <property type="molecule type" value="Genomic_DNA"/>
</dbReference>
<dbReference type="InterPro" id="IPR008932">
    <property type="entry name" value="Ribosomal_bL12_oligo"/>
</dbReference>
<dbReference type="InterPro" id="IPR000206">
    <property type="entry name" value="Ribosomal_bL12"/>
</dbReference>
<dbReference type="GO" id="GO:0006412">
    <property type="term" value="P:translation"/>
    <property type="evidence" value="ECO:0007669"/>
    <property type="project" value="UniProtKB-UniRule"/>
</dbReference>
<evidence type="ECO:0000256" key="3">
    <source>
        <dbReference type="ARBA" id="ARBA00023274"/>
    </source>
</evidence>
<dbReference type="OrthoDB" id="9811748at2"/>
<keyword evidence="2 4" id="KW-0689">Ribosomal protein</keyword>
<dbReference type="GO" id="GO:0005737">
    <property type="term" value="C:cytoplasm"/>
    <property type="evidence" value="ECO:0007669"/>
    <property type="project" value="UniProtKB-ARBA"/>
</dbReference>
<dbReference type="Gene3D" id="1.20.5.710">
    <property type="entry name" value="Single helix bin"/>
    <property type="match status" value="1"/>
</dbReference>
<comment type="subunit">
    <text evidence="4">Homodimer. Part of the ribosomal stalk of the 50S ribosomal subunit. Forms a multimeric L10(L12)X complex, where L10 forms an elongated spine to which 2 to 4 L12 dimers bind in a sequential fashion. Binds GTP-bound translation factors.</text>
</comment>
<comment type="caution">
    <text evidence="7">The sequence shown here is derived from an EMBL/GenBank/DDBJ whole genome shotgun (WGS) entry which is preliminary data.</text>
</comment>
<dbReference type="PANTHER" id="PTHR45987:SF4">
    <property type="entry name" value="LARGE RIBOSOMAL SUBUNIT PROTEIN BL12M"/>
    <property type="match status" value="1"/>
</dbReference>
<evidence type="ECO:0000256" key="4">
    <source>
        <dbReference type="HAMAP-Rule" id="MF_00368"/>
    </source>
</evidence>
<feature type="domain" description="Large ribosomal subunit protein bL12 oligomerization" evidence="6">
    <location>
        <begin position="6"/>
        <end position="48"/>
    </location>
</feature>
<dbReference type="SUPFAM" id="SSF54736">
    <property type="entry name" value="ClpS-like"/>
    <property type="match status" value="1"/>
</dbReference>
<comment type="similarity">
    <text evidence="1 4">Belongs to the bacterial ribosomal protein bL12 family.</text>
</comment>